<reference evidence="13 14" key="1">
    <citation type="submission" date="2019-09" db="EMBL/GenBank/DDBJ databases">
        <title>A chromosome-level genome assembly of the Chinese tupelo Nyssa sinensis.</title>
        <authorList>
            <person name="Yang X."/>
            <person name="Kang M."/>
            <person name="Yang Y."/>
            <person name="Xiong H."/>
            <person name="Wang M."/>
            <person name="Zhang Z."/>
            <person name="Wang Z."/>
            <person name="Wu H."/>
            <person name="Ma T."/>
            <person name="Liu J."/>
            <person name="Xi Z."/>
        </authorList>
    </citation>
    <scope>NUCLEOTIDE SEQUENCE [LARGE SCALE GENOMIC DNA]</scope>
    <source>
        <strain evidence="13">J267</strain>
        <tissue evidence="13">Leaf</tissue>
    </source>
</reference>
<evidence type="ECO:0000313" key="13">
    <source>
        <dbReference type="EMBL" id="KAA8543535.1"/>
    </source>
</evidence>
<dbReference type="Gene3D" id="1.10.630.10">
    <property type="entry name" value="Cytochrome P450"/>
    <property type="match status" value="1"/>
</dbReference>
<evidence type="ECO:0000256" key="3">
    <source>
        <dbReference type="ARBA" id="ARBA00022617"/>
    </source>
</evidence>
<keyword evidence="4" id="KW-0812">Transmembrane</keyword>
<dbReference type="InterPro" id="IPR050651">
    <property type="entry name" value="Plant_Cytochrome_P450_Monoox"/>
</dbReference>
<evidence type="ECO:0000256" key="7">
    <source>
        <dbReference type="ARBA" id="ARBA00023002"/>
    </source>
</evidence>
<evidence type="ECO:0000256" key="2">
    <source>
        <dbReference type="ARBA" id="ARBA00004370"/>
    </source>
</evidence>
<dbReference type="GO" id="GO:0020037">
    <property type="term" value="F:heme binding"/>
    <property type="evidence" value="ECO:0007669"/>
    <property type="project" value="InterPro"/>
</dbReference>
<dbReference type="AlphaFoldDB" id="A0A5J5BK69"/>
<dbReference type="InterPro" id="IPR017972">
    <property type="entry name" value="Cyt_P450_CS"/>
</dbReference>
<evidence type="ECO:0000256" key="12">
    <source>
        <dbReference type="RuleBase" id="RU000461"/>
    </source>
</evidence>
<dbReference type="InterPro" id="IPR002401">
    <property type="entry name" value="Cyt_P450_E_grp-I"/>
</dbReference>
<keyword evidence="10" id="KW-0472">Membrane</keyword>
<dbReference type="Pfam" id="PF00067">
    <property type="entry name" value="p450"/>
    <property type="match status" value="1"/>
</dbReference>
<feature type="binding site" description="axial binding residue" evidence="11">
    <location>
        <position position="39"/>
    </location>
    <ligand>
        <name>heme</name>
        <dbReference type="ChEBI" id="CHEBI:30413"/>
    </ligand>
    <ligandPart>
        <name>Fe</name>
        <dbReference type="ChEBI" id="CHEBI:18248"/>
    </ligandPart>
</feature>
<dbReference type="GO" id="GO:0004497">
    <property type="term" value="F:monooxygenase activity"/>
    <property type="evidence" value="ECO:0007669"/>
    <property type="project" value="UniProtKB-KW"/>
</dbReference>
<dbReference type="PANTHER" id="PTHR47947:SF26">
    <property type="entry name" value="CYTOCHROME P450"/>
    <property type="match status" value="1"/>
</dbReference>
<keyword evidence="6" id="KW-1133">Transmembrane helix</keyword>
<organism evidence="13 14">
    <name type="scientific">Nyssa sinensis</name>
    <dbReference type="NCBI Taxonomy" id="561372"/>
    <lineage>
        <taxon>Eukaryota</taxon>
        <taxon>Viridiplantae</taxon>
        <taxon>Streptophyta</taxon>
        <taxon>Embryophyta</taxon>
        <taxon>Tracheophyta</taxon>
        <taxon>Spermatophyta</taxon>
        <taxon>Magnoliopsida</taxon>
        <taxon>eudicotyledons</taxon>
        <taxon>Gunneridae</taxon>
        <taxon>Pentapetalae</taxon>
        <taxon>asterids</taxon>
        <taxon>Cornales</taxon>
        <taxon>Nyssaceae</taxon>
        <taxon>Nyssa</taxon>
    </lineage>
</organism>
<dbReference type="PANTHER" id="PTHR47947">
    <property type="entry name" value="CYTOCHROME P450 82C3-RELATED"/>
    <property type="match status" value="1"/>
</dbReference>
<evidence type="ECO:0000256" key="6">
    <source>
        <dbReference type="ARBA" id="ARBA00022989"/>
    </source>
</evidence>
<dbReference type="GO" id="GO:0005506">
    <property type="term" value="F:iron ion binding"/>
    <property type="evidence" value="ECO:0007669"/>
    <property type="project" value="InterPro"/>
</dbReference>
<evidence type="ECO:0000256" key="9">
    <source>
        <dbReference type="ARBA" id="ARBA00023033"/>
    </source>
</evidence>
<evidence type="ECO:0000256" key="1">
    <source>
        <dbReference type="ARBA" id="ARBA00001971"/>
    </source>
</evidence>
<evidence type="ECO:0008006" key="15">
    <source>
        <dbReference type="Google" id="ProtNLM"/>
    </source>
</evidence>
<comment type="subcellular location">
    <subcellularLocation>
        <location evidence="2">Membrane</location>
    </subcellularLocation>
</comment>
<dbReference type="EMBL" id="CM018034">
    <property type="protein sequence ID" value="KAA8543535.1"/>
    <property type="molecule type" value="Genomic_DNA"/>
</dbReference>
<keyword evidence="8 11" id="KW-0408">Iron</keyword>
<sequence length="109" mass="12339">MWKNPCEFQPERLRTSPRGVDVRGQQFEYVPFSSGRRSCPGITAGLQMMCLTLARLLQGFNLLTQRNEQMDMSEGLGLTLPKATPLEVILTPRLPYHDLISNLSKLYGI</sequence>
<dbReference type="PROSITE" id="PS00086">
    <property type="entry name" value="CYTOCHROME_P450"/>
    <property type="match status" value="1"/>
</dbReference>
<accession>A0A5J5BK69</accession>
<keyword evidence="7 12" id="KW-0560">Oxidoreductase</keyword>
<dbReference type="OrthoDB" id="2789670at2759"/>
<name>A0A5J5BK69_9ASTE</name>
<comment type="similarity">
    <text evidence="12">Belongs to the cytochrome P450 family.</text>
</comment>
<evidence type="ECO:0000256" key="5">
    <source>
        <dbReference type="ARBA" id="ARBA00022723"/>
    </source>
</evidence>
<dbReference type="PRINTS" id="PR00463">
    <property type="entry name" value="EP450I"/>
</dbReference>
<evidence type="ECO:0000256" key="11">
    <source>
        <dbReference type="PIRSR" id="PIRSR602401-1"/>
    </source>
</evidence>
<keyword evidence="9 12" id="KW-0503">Monooxygenase</keyword>
<gene>
    <name evidence="13" type="ORF">F0562_021719</name>
</gene>
<dbReference type="GO" id="GO:0016020">
    <property type="term" value="C:membrane"/>
    <property type="evidence" value="ECO:0007669"/>
    <property type="project" value="UniProtKB-SubCell"/>
</dbReference>
<dbReference type="Proteomes" id="UP000325577">
    <property type="component" value="Linkage Group LG11"/>
</dbReference>
<proteinExistence type="inferred from homology"/>
<evidence type="ECO:0000256" key="8">
    <source>
        <dbReference type="ARBA" id="ARBA00023004"/>
    </source>
</evidence>
<dbReference type="SUPFAM" id="SSF48264">
    <property type="entry name" value="Cytochrome P450"/>
    <property type="match status" value="1"/>
</dbReference>
<dbReference type="InterPro" id="IPR001128">
    <property type="entry name" value="Cyt_P450"/>
</dbReference>
<evidence type="ECO:0000256" key="10">
    <source>
        <dbReference type="ARBA" id="ARBA00023136"/>
    </source>
</evidence>
<evidence type="ECO:0000256" key="4">
    <source>
        <dbReference type="ARBA" id="ARBA00022692"/>
    </source>
</evidence>
<keyword evidence="14" id="KW-1185">Reference proteome</keyword>
<dbReference type="GO" id="GO:0016705">
    <property type="term" value="F:oxidoreductase activity, acting on paired donors, with incorporation or reduction of molecular oxygen"/>
    <property type="evidence" value="ECO:0007669"/>
    <property type="project" value="InterPro"/>
</dbReference>
<keyword evidence="5 11" id="KW-0479">Metal-binding</keyword>
<protein>
    <recommendedName>
        <fullName evidence="15">Cytochrome P450</fullName>
    </recommendedName>
</protein>
<dbReference type="InterPro" id="IPR036396">
    <property type="entry name" value="Cyt_P450_sf"/>
</dbReference>
<comment type="cofactor">
    <cofactor evidence="1 11">
        <name>heme</name>
        <dbReference type="ChEBI" id="CHEBI:30413"/>
    </cofactor>
</comment>
<keyword evidence="3 11" id="KW-0349">Heme</keyword>
<evidence type="ECO:0000313" key="14">
    <source>
        <dbReference type="Proteomes" id="UP000325577"/>
    </source>
</evidence>